<feature type="region of interest" description="Disordered" evidence="1">
    <location>
        <begin position="1194"/>
        <end position="1230"/>
    </location>
</feature>
<feature type="compositionally biased region" description="Basic and acidic residues" evidence="1">
    <location>
        <begin position="253"/>
        <end position="263"/>
    </location>
</feature>
<keyword evidence="4" id="KW-1185">Reference proteome</keyword>
<name>A0AAV1C5Y9_OLDCO</name>
<feature type="region of interest" description="Disordered" evidence="1">
    <location>
        <begin position="459"/>
        <end position="492"/>
    </location>
</feature>
<feature type="domain" description="PWWP" evidence="2">
    <location>
        <begin position="742"/>
        <end position="791"/>
    </location>
</feature>
<feature type="region of interest" description="Disordered" evidence="1">
    <location>
        <begin position="1"/>
        <end position="278"/>
    </location>
</feature>
<feature type="compositionally biased region" description="Low complexity" evidence="1">
    <location>
        <begin position="9"/>
        <end position="18"/>
    </location>
</feature>
<feature type="compositionally biased region" description="Polar residues" evidence="1">
    <location>
        <begin position="416"/>
        <end position="425"/>
    </location>
</feature>
<dbReference type="PROSITE" id="PS50812">
    <property type="entry name" value="PWWP"/>
    <property type="match status" value="1"/>
</dbReference>
<evidence type="ECO:0000256" key="1">
    <source>
        <dbReference type="SAM" id="MobiDB-lite"/>
    </source>
</evidence>
<feature type="compositionally biased region" description="Low complexity" evidence="1">
    <location>
        <begin position="153"/>
        <end position="173"/>
    </location>
</feature>
<feature type="compositionally biased region" description="Basic and acidic residues" evidence="1">
    <location>
        <begin position="107"/>
        <end position="126"/>
    </location>
</feature>
<dbReference type="PANTHER" id="PTHR42851:SF4">
    <property type="entry name" value="PWWP DOMAIN-CONTAINING PROTEIN"/>
    <property type="match status" value="1"/>
</dbReference>
<dbReference type="SMART" id="SM00293">
    <property type="entry name" value="PWWP"/>
    <property type="match status" value="1"/>
</dbReference>
<dbReference type="CDD" id="cd05162">
    <property type="entry name" value="PWWP"/>
    <property type="match status" value="1"/>
</dbReference>
<accession>A0AAV1C5Y9</accession>
<feature type="region of interest" description="Disordered" evidence="1">
    <location>
        <begin position="937"/>
        <end position="999"/>
    </location>
</feature>
<feature type="compositionally biased region" description="Basic and acidic residues" evidence="1">
    <location>
        <begin position="964"/>
        <end position="977"/>
    </location>
</feature>
<feature type="compositionally biased region" description="Basic and acidic residues" evidence="1">
    <location>
        <begin position="368"/>
        <end position="379"/>
    </location>
</feature>
<dbReference type="InterPro" id="IPR053063">
    <property type="entry name" value="PWWP_domain_containing_PDP"/>
</dbReference>
<feature type="compositionally biased region" description="Basic residues" evidence="1">
    <location>
        <begin position="1204"/>
        <end position="1215"/>
    </location>
</feature>
<feature type="compositionally biased region" description="Basic and acidic residues" evidence="1">
    <location>
        <begin position="133"/>
        <end position="143"/>
    </location>
</feature>
<protein>
    <submittedName>
        <fullName evidence="3">OLC1v1025913C1</fullName>
    </submittedName>
</protein>
<dbReference type="EMBL" id="OX459118">
    <property type="protein sequence ID" value="CAI9091000.1"/>
    <property type="molecule type" value="Genomic_DNA"/>
</dbReference>
<dbReference type="PANTHER" id="PTHR42851">
    <property type="entry name" value="ALDOLASE-RELATED"/>
    <property type="match status" value="1"/>
</dbReference>
<dbReference type="InterPro" id="IPR000313">
    <property type="entry name" value="PWWP_dom"/>
</dbReference>
<organism evidence="3 4">
    <name type="scientific">Oldenlandia corymbosa var. corymbosa</name>
    <dbReference type="NCBI Taxonomy" id="529605"/>
    <lineage>
        <taxon>Eukaryota</taxon>
        <taxon>Viridiplantae</taxon>
        <taxon>Streptophyta</taxon>
        <taxon>Embryophyta</taxon>
        <taxon>Tracheophyta</taxon>
        <taxon>Spermatophyta</taxon>
        <taxon>Magnoliopsida</taxon>
        <taxon>eudicotyledons</taxon>
        <taxon>Gunneridae</taxon>
        <taxon>Pentapetalae</taxon>
        <taxon>asterids</taxon>
        <taxon>lamiids</taxon>
        <taxon>Gentianales</taxon>
        <taxon>Rubiaceae</taxon>
        <taxon>Rubioideae</taxon>
        <taxon>Spermacoceae</taxon>
        <taxon>Hedyotis-Oldenlandia complex</taxon>
        <taxon>Oldenlandia</taxon>
    </lineage>
</organism>
<reference evidence="3" key="1">
    <citation type="submission" date="2023-03" db="EMBL/GenBank/DDBJ databases">
        <authorList>
            <person name="Julca I."/>
        </authorList>
    </citation>
    <scope>NUCLEOTIDE SEQUENCE</scope>
</reference>
<sequence length="1337" mass="144371">MDELGDGGSVASVVESSVMTATVPPSGDESLLESIEGEVEGSYDGEHGDDIMIDSDLFVDGVCSNDEDKEGFEGGVESFENEGMVEGDVGSHQAGDLEGSTETGVEGSRDTPGEKDEISGDVLQKEEVEEEKVEMSDREREEVQALATEQVVGGPESLEEGGALAEEQVVGGSESREEGGGLVKDQVIGVSESVNEGDKAPGKASQDTGVVDHEVWNPGINGGGVSSLSVPEPEGSFEKEKTTSTDENPGSEDNLKASEKDQGSDLQMAGTPSEALDKDNVQYAVLRRHVVSVTTEEIIISDTRNMETNESIPEDTRNVESNECKTVDIRNMENNVDDQFFEASGKAEPMKDDSAVDNSRNCGNSGVEHVEISTEHVSIEDSGVEPETQLSDGKNEASRSEDFPTTKQDGDISAAPDSSTVQSSVVERGEWDEMDLDVVLDFKDDAMVLDASDSVLRSKENVEDLSGKSTVPDCSDAAKPASCATESHASDVGKSVELVRGEGHVQSGSASLKEQASMATQAIEAVAEEKVANIRVEVSEDNRAVGEFEHSNTSDVSEGTEKKTMAEANSLASREPSVAVSPVELSSESEIPISNAIYGSACGPNTNDPAEDGVIGNNPSEVSVGADASILEDDADVVSQIDFQIGDEKDVAVGEESGFPESNGNDEMQVDLPEIKLSGDEKDMTVGSQIDQEKEDVTTGENTSEINQSKAIEGKKTKTLSSVSEGQPGYLLGPADEGEFSITDLVWGKVRSHPWWPGQIFDPADASDKAVKYHKKDTFLVAYFGDRTFAWNDASLLKPFGPFFSQIEKQSSSEAFQNAVSCALDEVSRRVKLGLSCSCISKDAREKIECQTVENTGIREESSRRYGIDKSSGATSFDPNKLLHYVRSLAWSPVSLPDRLELVRAHAQLSSFCCFKGYREPPTFEVRDAMLDKDVQTLKSSDESDQPVSNGDEHLPSPRKRTQSQKDDLHSRKEKSLSELMGDMEYSPEDEDDLDGKASSKSVYLTGKKRKAVDSLTDGSDKRISFYAAKVSTTSSSPKPSFKVGDCIRRVASQLTGSAPGSKGINEQTGMDSTQATGEESQLGFIVDPSEISSLEKILLQLQLAASDPKKAYSFLSNIIVFFSGFRKSVVRKNASVGKSAGGRKRKAEHTAAGAAEEFEFDDVNDSYWTDRIVQNYSEEQLLHLTENGERDHQLVVASDANKARKTGRSTRKRYSNGNYETPKDEKSADFDRKKLELPAELVLTFAEGNSVPSEINLNKIFRRFGAIKESETEVDFDSHRARVVFKRGAEAEAAYTSVGRINIFGSKAVSYELNYSPATDFGSSSPLMLEGTEEAT</sequence>
<feature type="region of interest" description="Disordered" evidence="1">
    <location>
        <begin position="344"/>
        <end position="430"/>
    </location>
</feature>
<proteinExistence type="predicted"/>
<feature type="region of interest" description="Disordered" evidence="1">
    <location>
        <begin position="685"/>
        <end position="705"/>
    </location>
</feature>
<gene>
    <name evidence="3" type="ORF">OLC1_LOCUS3033</name>
</gene>
<feature type="compositionally biased region" description="Basic and acidic residues" evidence="1">
    <location>
        <begin position="393"/>
        <end position="410"/>
    </location>
</feature>
<dbReference type="Pfam" id="PF00855">
    <property type="entry name" value="PWWP"/>
    <property type="match status" value="1"/>
</dbReference>
<feature type="region of interest" description="Disordered" evidence="1">
    <location>
        <begin position="602"/>
        <end position="621"/>
    </location>
</feature>
<evidence type="ECO:0000313" key="4">
    <source>
        <dbReference type="Proteomes" id="UP001161247"/>
    </source>
</evidence>
<dbReference type="SUPFAM" id="SSF63748">
    <property type="entry name" value="Tudor/PWWP/MBT"/>
    <property type="match status" value="1"/>
</dbReference>
<dbReference type="Gene3D" id="2.30.30.140">
    <property type="match status" value="1"/>
</dbReference>
<dbReference type="Proteomes" id="UP001161247">
    <property type="component" value="Chromosome 1"/>
</dbReference>
<evidence type="ECO:0000313" key="3">
    <source>
        <dbReference type="EMBL" id="CAI9091000.1"/>
    </source>
</evidence>
<evidence type="ECO:0000259" key="2">
    <source>
        <dbReference type="PROSITE" id="PS50812"/>
    </source>
</evidence>